<feature type="domain" description="EF-hand" evidence="3">
    <location>
        <begin position="305"/>
        <end position="340"/>
    </location>
</feature>
<dbReference type="Gene3D" id="1.10.10.1320">
    <property type="entry name" value="Anti-sigma factor, zinc-finger domain"/>
    <property type="match status" value="1"/>
</dbReference>
<dbReference type="SMART" id="SM00054">
    <property type="entry name" value="EFh"/>
    <property type="match status" value="3"/>
</dbReference>
<dbReference type="EMBL" id="AANZ01000016">
    <property type="protein sequence ID" value="EAQ79007.1"/>
    <property type="molecule type" value="Genomic_DNA"/>
</dbReference>
<sequence>MNAGIPEELLSAYLDGQLGPVELQRVEAALAESPTLQNQLKSLATTRNAVHSLPAATVGRDLTADIFAEITRRSATTTVAPEVAVELRPTPAGRVTDRHRRNPNRSWRWIGVGAAAAALVAGLLAVPAWLGDNGDIPHNDVANVDLNNDVPVTVSPTTVEEKPDANPPEAAVPQPEVHAPNFTELMGTGDNRVKSEIPTAPATLPDRKPPGMRIKITSNPATEVPSPDKMETKPMGTGAIARATPNLTEKADAAFDRYVKPTDFAAEDRRQLLSLLATEKTDTAKEVSDIEMLAGLRKLPKILTSTDEDLVELISKLDLDDNNQIDDRELASCLADARFRETETGRQVARLFFRIDDNHDGVWTNEEVTKNVRLAGGLDQEFTRKIRLWDQNHDGVVNFVEAEFGASALQREFQLIEGKLYDSQILAQAQRLFASLDRSGDGSLSGRELTRALDTPEIAAAAAGRKTLSLHELYLHLETIALGL</sequence>
<comment type="caution">
    <text evidence="4">The sequence shown here is derived from an EMBL/GenBank/DDBJ whole genome shotgun (WGS) entry which is preliminary data.</text>
</comment>
<dbReference type="Proteomes" id="UP000004358">
    <property type="component" value="Unassembled WGS sequence"/>
</dbReference>
<dbReference type="InterPro" id="IPR027383">
    <property type="entry name" value="Znf_put"/>
</dbReference>
<reference evidence="4 5" key="1">
    <citation type="submission" date="2006-02" db="EMBL/GenBank/DDBJ databases">
        <authorList>
            <person name="Amann R."/>
            <person name="Ferriera S."/>
            <person name="Johnson J."/>
            <person name="Kravitz S."/>
            <person name="Halpern A."/>
            <person name="Remington K."/>
            <person name="Beeson K."/>
            <person name="Tran B."/>
            <person name="Rogers Y.-H."/>
            <person name="Friedman R."/>
            <person name="Venter J.C."/>
        </authorList>
    </citation>
    <scope>NUCLEOTIDE SEQUENCE [LARGE SCALE GENOMIC DNA]</scope>
    <source>
        <strain evidence="4 5">DSM 3645</strain>
    </source>
</reference>
<dbReference type="Pfam" id="PF13490">
    <property type="entry name" value="zf-HC2"/>
    <property type="match status" value="1"/>
</dbReference>
<dbReference type="SUPFAM" id="SSF47473">
    <property type="entry name" value="EF-hand"/>
    <property type="match status" value="2"/>
</dbReference>
<evidence type="ECO:0000313" key="5">
    <source>
        <dbReference type="Proteomes" id="UP000004358"/>
    </source>
</evidence>
<dbReference type="RefSeq" id="WP_002650623.1">
    <property type="nucleotide sequence ID" value="NZ_CH672376.1"/>
</dbReference>
<dbReference type="AlphaFoldDB" id="A3ZWN3"/>
<feature type="region of interest" description="Disordered" evidence="1">
    <location>
        <begin position="156"/>
        <end position="175"/>
    </location>
</feature>
<dbReference type="PROSITE" id="PS00018">
    <property type="entry name" value="EF_HAND_1"/>
    <property type="match status" value="2"/>
</dbReference>
<evidence type="ECO:0000256" key="1">
    <source>
        <dbReference type="SAM" id="MobiDB-lite"/>
    </source>
</evidence>
<evidence type="ECO:0000256" key="2">
    <source>
        <dbReference type="SAM" id="Phobius"/>
    </source>
</evidence>
<organism evidence="4 5">
    <name type="scientific">Blastopirellula marina DSM 3645</name>
    <dbReference type="NCBI Taxonomy" id="314230"/>
    <lineage>
        <taxon>Bacteria</taxon>
        <taxon>Pseudomonadati</taxon>
        <taxon>Planctomycetota</taxon>
        <taxon>Planctomycetia</taxon>
        <taxon>Pirellulales</taxon>
        <taxon>Pirellulaceae</taxon>
        <taxon>Blastopirellula</taxon>
    </lineage>
</organism>
<accession>A3ZWN3</accession>
<dbReference type="InterPro" id="IPR002048">
    <property type="entry name" value="EF_hand_dom"/>
</dbReference>
<proteinExistence type="predicted"/>
<dbReference type="InterPro" id="IPR041916">
    <property type="entry name" value="Anti_sigma_zinc_sf"/>
</dbReference>
<dbReference type="PROSITE" id="PS50222">
    <property type="entry name" value="EF_HAND_2"/>
    <property type="match status" value="2"/>
</dbReference>
<keyword evidence="2" id="KW-1133">Transmembrane helix</keyword>
<dbReference type="OrthoDB" id="290572at2"/>
<dbReference type="InterPro" id="IPR018247">
    <property type="entry name" value="EF_Hand_1_Ca_BS"/>
</dbReference>
<dbReference type="GO" id="GO:0005509">
    <property type="term" value="F:calcium ion binding"/>
    <property type="evidence" value="ECO:0007669"/>
    <property type="project" value="InterPro"/>
</dbReference>
<name>A3ZWN3_9BACT</name>
<evidence type="ECO:0000259" key="3">
    <source>
        <dbReference type="PROSITE" id="PS50222"/>
    </source>
</evidence>
<evidence type="ECO:0000313" key="4">
    <source>
        <dbReference type="EMBL" id="EAQ79007.1"/>
    </source>
</evidence>
<feature type="region of interest" description="Disordered" evidence="1">
    <location>
        <begin position="187"/>
        <end position="232"/>
    </location>
</feature>
<feature type="transmembrane region" description="Helical" evidence="2">
    <location>
        <begin position="107"/>
        <end position="130"/>
    </location>
</feature>
<gene>
    <name evidence="4" type="ORF">DSM3645_13625</name>
</gene>
<dbReference type="Gene3D" id="1.10.238.10">
    <property type="entry name" value="EF-hand"/>
    <property type="match status" value="2"/>
</dbReference>
<keyword evidence="2" id="KW-0812">Transmembrane</keyword>
<dbReference type="HOGENOM" id="CLU_563457_0_0_0"/>
<dbReference type="InterPro" id="IPR011992">
    <property type="entry name" value="EF-hand-dom_pair"/>
</dbReference>
<protein>
    <recommendedName>
        <fullName evidence="3">EF-hand domain-containing protein</fullName>
    </recommendedName>
</protein>
<feature type="domain" description="EF-hand" evidence="3">
    <location>
        <begin position="424"/>
        <end position="459"/>
    </location>
</feature>
<keyword evidence="2" id="KW-0472">Membrane</keyword>